<sequence>MVLVAVLVNITVLVRHVMTDVRLMVMVVVVGVMTSDIRLDIQGSAEGSGPVLATSDGEDGCEDEHENCLHYVFVSLSVLGMLAGAQENPPFIACPWTIIGPDWMWVWPMNGGHMAS</sequence>
<reference evidence="1 2" key="1">
    <citation type="journal article" date="2020" name="Cell">
        <title>Large-Scale Comparative Analyses of Tick Genomes Elucidate Their Genetic Diversity and Vector Capacities.</title>
        <authorList>
            <consortium name="Tick Genome and Microbiome Consortium (TIGMIC)"/>
            <person name="Jia N."/>
            <person name="Wang J."/>
            <person name="Shi W."/>
            <person name="Du L."/>
            <person name="Sun Y."/>
            <person name="Zhan W."/>
            <person name="Jiang J.F."/>
            <person name="Wang Q."/>
            <person name="Zhang B."/>
            <person name="Ji P."/>
            <person name="Bell-Sakyi L."/>
            <person name="Cui X.M."/>
            <person name="Yuan T.T."/>
            <person name="Jiang B.G."/>
            <person name="Yang W.F."/>
            <person name="Lam T.T."/>
            <person name="Chang Q.C."/>
            <person name="Ding S.J."/>
            <person name="Wang X.J."/>
            <person name="Zhu J.G."/>
            <person name="Ruan X.D."/>
            <person name="Zhao L."/>
            <person name="Wei J.T."/>
            <person name="Ye R.Z."/>
            <person name="Que T.C."/>
            <person name="Du C.H."/>
            <person name="Zhou Y.H."/>
            <person name="Cheng J.X."/>
            <person name="Dai P.F."/>
            <person name="Guo W.B."/>
            <person name="Han X.H."/>
            <person name="Huang E.J."/>
            <person name="Li L.F."/>
            <person name="Wei W."/>
            <person name="Gao Y.C."/>
            <person name="Liu J.Z."/>
            <person name="Shao H.Z."/>
            <person name="Wang X."/>
            <person name="Wang C.C."/>
            <person name="Yang T.C."/>
            <person name="Huo Q.B."/>
            <person name="Li W."/>
            <person name="Chen H.Y."/>
            <person name="Chen S.E."/>
            <person name="Zhou L.G."/>
            <person name="Ni X.B."/>
            <person name="Tian J.H."/>
            <person name="Sheng Y."/>
            <person name="Liu T."/>
            <person name="Pan Y.S."/>
            <person name="Xia L.Y."/>
            <person name="Li J."/>
            <person name="Zhao F."/>
            <person name="Cao W.C."/>
        </authorList>
    </citation>
    <scope>NUCLEOTIDE SEQUENCE [LARGE SCALE GENOMIC DNA]</scope>
    <source>
        <strain evidence="1">Iper-2018</strain>
    </source>
</reference>
<protein>
    <submittedName>
        <fullName evidence="1">Uncharacterized protein</fullName>
    </submittedName>
</protein>
<name>A0AC60QFG0_IXOPE</name>
<evidence type="ECO:0000313" key="1">
    <source>
        <dbReference type="EMBL" id="KAG0431588.1"/>
    </source>
</evidence>
<accession>A0AC60QFG0</accession>
<organism evidence="1 2">
    <name type="scientific">Ixodes persulcatus</name>
    <name type="common">Taiga tick</name>
    <dbReference type="NCBI Taxonomy" id="34615"/>
    <lineage>
        <taxon>Eukaryota</taxon>
        <taxon>Metazoa</taxon>
        <taxon>Ecdysozoa</taxon>
        <taxon>Arthropoda</taxon>
        <taxon>Chelicerata</taxon>
        <taxon>Arachnida</taxon>
        <taxon>Acari</taxon>
        <taxon>Parasitiformes</taxon>
        <taxon>Ixodida</taxon>
        <taxon>Ixodoidea</taxon>
        <taxon>Ixodidae</taxon>
        <taxon>Ixodinae</taxon>
        <taxon>Ixodes</taxon>
    </lineage>
</organism>
<keyword evidence="2" id="KW-1185">Reference proteome</keyword>
<proteinExistence type="predicted"/>
<evidence type="ECO:0000313" key="2">
    <source>
        <dbReference type="Proteomes" id="UP000805193"/>
    </source>
</evidence>
<gene>
    <name evidence="1" type="ORF">HPB47_021642</name>
</gene>
<dbReference type="EMBL" id="JABSTQ010009212">
    <property type="protein sequence ID" value="KAG0431588.1"/>
    <property type="molecule type" value="Genomic_DNA"/>
</dbReference>
<comment type="caution">
    <text evidence="1">The sequence shown here is derived from an EMBL/GenBank/DDBJ whole genome shotgun (WGS) entry which is preliminary data.</text>
</comment>
<dbReference type="Proteomes" id="UP000805193">
    <property type="component" value="Unassembled WGS sequence"/>
</dbReference>